<gene>
    <name evidence="1" type="ORF">C176_12048</name>
</gene>
<comment type="caution">
    <text evidence="1">The sequence shown here is derived from an EMBL/GenBank/DDBJ whole genome shotgun (WGS) entry which is preliminary data.</text>
</comment>
<evidence type="ECO:0000313" key="1">
    <source>
        <dbReference type="EMBL" id="ETT84096.1"/>
    </source>
</evidence>
<dbReference type="Proteomes" id="UP000019062">
    <property type="component" value="Unassembled WGS sequence"/>
</dbReference>
<protein>
    <submittedName>
        <fullName evidence="1">Uncharacterized protein</fullName>
    </submittedName>
</protein>
<dbReference type="AlphaFoldDB" id="W4EW92"/>
<accession>W4EW92</accession>
<organism evidence="1 2">
    <name type="scientific">Viridibacillus arenosi FSL R5-213</name>
    <dbReference type="NCBI Taxonomy" id="1227360"/>
    <lineage>
        <taxon>Bacteria</taxon>
        <taxon>Bacillati</taxon>
        <taxon>Bacillota</taxon>
        <taxon>Bacilli</taxon>
        <taxon>Bacillales</taxon>
        <taxon>Caryophanaceae</taxon>
        <taxon>Viridibacillus</taxon>
    </lineage>
</organism>
<sequence length="87" mass="10239">MVFIDHGQVFTWLDIVAIAMNNEKVEQGTCELTRKYSRRGGGDTRSTVNGMNLPYNKTRYYNDVYECRVEYLPFTKTVKDLQLYDEK</sequence>
<keyword evidence="2" id="KW-1185">Reference proteome</keyword>
<name>W4EW92_9BACL</name>
<dbReference type="EMBL" id="ASQA01000028">
    <property type="protein sequence ID" value="ETT84096.1"/>
    <property type="molecule type" value="Genomic_DNA"/>
</dbReference>
<evidence type="ECO:0000313" key="2">
    <source>
        <dbReference type="Proteomes" id="UP000019062"/>
    </source>
</evidence>
<proteinExistence type="predicted"/>
<reference evidence="1 2" key="1">
    <citation type="journal article" date="2014" name="BMC Genomics">
        <title>Genomic comparison of sporeforming bacilli isolated from milk.</title>
        <authorList>
            <person name="Moreno Switt A.I."/>
            <person name="Andrus A.D."/>
            <person name="Ranieri M.L."/>
            <person name="Orsi R.H."/>
            <person name="Ivy R."/>
            <person name="den Bakker H.C."/>
            <person name="Martin N.H."/>
            <person name="Wiedmann M."/>
            <person name="Boor K.J."/>
        </authorList>
    </citation>
    <scope>NUCLEOTIDE SEQUENCE [LARGE SCALE GENOMIC DNA]</scope>
    <source>
        <strain evidence="1 2">FSL R5-213</strain>
    </source>
</reference>